<accession>A0AAW1DE84</accession>
<proteinExistence type="predicted"/>
<organism evidence="2 3">
    <name type="scientific">Rhynocoris fuscipes</name>
    <dbReference type="NCBI Taxonomy" id="488301"/>
    <lineage>
        <taxon>Eukaryota</taxon>
        <taxon>Metazoa</taxon>
        <taxon>Ecdysozoa</taxon>
        <taxon>Arthropoda</taxon>
        <taxon>Hexapoda</taxon>
        <taxon>Insecta</taxon>
        <taxon>Pterygota</taxon>
        <taxon>Neoptera</taxon>
        <taxon>Paraneoptera</taxon>
        <taxon>Hemiptera</taxon>
        <taxon>Heteroptera</taxon>
        <taxon>Panheteroptera</taxon>
        <taxon>Cimicomorpha</taxon>
        <taxon>Reduviidae</taxon>
        <taxon>Harpactorinae</taxon>
        <taxon>Harpactorini</taxon>
        <taxon>Rhynocoris</taxon>
    </lineage>
</organism>
<feature type="compositionally biased region" description="Low complexity" evidence="1">
    <location>
        <begin position="47"/>
        <end position="57"/>
    </location>
</feature>
<name>A0AAW1DE84_9HEMI</name>
<dbReference type="AlphaFoldDB" id="A0AAW1DE84"/>
<protein>
    <submittedName>
        <fullName evidence="2">Uncharacterized protein</fullName>
    </submittedName>
</protein>
<feature type="region of interest" description="Disordered" evidence="1">
    <location>
        <begin position="47"/>
        <end position="66"/>
    </location>
</feature>
<reference evidence="2 3" key="1">
    <citation type="submission" date="2022-12" db="EMBL/GenBank/DDBJ databases">
        <title>Chromosome-level genome assembly of true bugs.</title>
        <authorList>
            <person name="Ma L."/>
            <person name="Li H."/>
        </authorList>
    </citation>
    <scope>NUCLEOTIDE SEQUENCE [LARGE SCALE GENOMIC DNA]</scope>
    <source>
        <strain evidence="2">Lab_2022b</strain>
    </source>
</reference>
<dbReference type="Proteomes" id="UP001461498">
    <property type="component" value="Unassembled WGS sequence"/>
</dbReference>
<dbReference type="EMBL" id="JAPXFL010000003">
    <property type="protein sequence ID" value="KAK9509218.1"/>
    <property type="molecule type" value="Genomic_DNA"/>
</dbReference>
<feature type="region of interest" description="Disordered" evidence="1">
    <location>
        <begin position="1"/>
        <end position="26"/>
    </location>
</feature>
<evidence type="ECO:0000313" key="2">
    <source>
        <dbReference type="EMBL" id="KAK9509218.1"/>
    </source>
</evidence>
<gene>
    <name evidence="2" type="ORF">O3M35_006579</name>
</gene>
<comment type="caution">
    <text evidence="2">The sequence shown here is derived from an EMBL/GenBank/DDBJ whole genome shotgun (WGS) entry which is preliminary data.</text>
</comment>
<keyword evidence="3" id="KW-1185">Reference proteome</keyword>
<evidence type="ECO:0000256" key="1">
    <source>
        <dbReference type="SAM" id="MobiDB-lite"/>
    </source>
</evidence>
<feature type="compositionally biased region" description="Acidic residues" evidence="1">
    <location>
        <begin position="1"/>
        <end position="10"/>
    </location>
</feature>
<evidence type="ECO:0000313" key="3">
    <source>
        <dbReference type="Proteomes" id="UP001461498"/>
    </source>
</evidence>
<sequence>MKEQDSEENGLDQPSPASQPPIDVNELLAAHERLRCQEEDFYSTSSASSSCVSSISSSDDDLETEVHVDHGPEVEAGSNLKINPNLPPDKSASFSDIYTRPYLLTLPVLFLAVVRGNPSIVYLLLKYGAAVNFQVRIL</sequence>